<keyword evidence="3" id="KW-1185">Reference proteome</keyword>
<reference evidence="2 3" key="2">
    <citation type="submission" date="2020-07" db="EMBL/GenBank/DDBJ databases">
        <title>Genome assembly of wild tea tree DASZ reveals pedigree and selection history of tea varieties.</title>
        <authorList>
            <person name="Zhang W."/>
        </authorList>
    </citation>
    <scope>NUCLEOTIDE SEQUENCE [LARGE SCALE GENOMIC DNA]</scope>
    <source>
        <strain evidence="3">cv. G240</strain>
        <tissue evidence="2">Leaf</tissue>
    </source>
</reference>
<dbReference type="Pfam" id="PF05641">
    <property type="entry name" value="Agenet"/>
    <property type="match status" value="2"/>
</dbReference>
<name>A0A7J7GB98_CAMSI</name>
<reference evidence="3" key="1">
    <citation type="journal article" date="2020" name="Nat. Commun.">
        <title>Genome assembly of wild tea tree DASZ reveals pedigree and selection history of tea varieties.</title>
        <authorList>
            <person name="Zhang W."/>
            <person name="Zhang Y."/>
            <person name="Qiu H."/>
            <person name="Guo Y."/>
            <person name="Wan H."/>
            <person name="Zhang X."/>
            <person name="Scossa F."/>
            <person name="Alseekh S."/>
            <person name="Zhang Q."/>
            <person name="Wang P."/>
            <person name="Xu L."/>
            <person name="Schmidt M.H."/>
            <person name="Jia X."/>
            <person name="Li D."/>
            <person name="Zhu A."/>
            <person name="Guo F."/>
            <person name="Chen W."/>
            <person name="Ni D."/>
            <person name="Usadel B."/>
            <person name="Fernie A.R."/>
            <person name="Wen W."/>
        </authorList>
    </citation>
    <scope>NUCLEOTIDE SEQUENCE [LARGE SCALE GENOMIC DNA]</scope>
    <source>
        <strain evidence="3">cv. G240</strain>
    </source>
</reference>
<protein>
    <recommendedName>
        <fullName evidence="1">Agenet domain-containing protein</fullName>
    </recommendedName>
</protein>
<dbReference type="InterPro" id="IPR014002">
    <property type="entry name" value="Agenet_dom_plant"/>
</dbReference>
<proteinExistence type="predicted"/>
<dbReference type="Proteomes" id="UP000593564">
    <property type="component" value="Unassembled WGS sequence"/>
</dbReference>
<gene>
    <name evidence="2" type="ORF">HYC85_024180</name>
</gene>
<dbReference type="PANTHER" id="PTHR31917:SF164">
    <property type="entry name" value="DUF724 DOMAIN-CONTAINING PROTEIN 7-LIKE"/>
    <property type="match status" value="1"/>
</dbReference>
<evidence type="ECO:0000313" key="3">
    <source>
        <dbReference type="Proteomes" id="UP000593564"/>
    </source>
</evidence>
<dbReference type="CDD" id="cd20405">
    <property type="entry name" value="Tudor_Agenet_AtDUF_rpt1_3"/>
    <property type="match status" value="1"/>
</dbReference>
<dbReference type="Gene3D" id="2.30.30.140">
    <property type="match status" value="1"/>
</dbReference>
<dbReference type="SMART" id="SM00743">
    <property type="entry name" value="Agenet"/>
    <property type="match status" value="2"/>
</dbReference>
<evidence type="ECO:0000313" key="2">
    <source>
        <dbReference type="EMBL" id="KAF5936674.1"/>
    </source>
</evidence>
<dbReference type="EMBL" id="JACBKZ010000012">
    <property type="protein sequence ID" value="KAF5936674.1"/>
    <property type="molecule type" value="Genomic_DNA"/>
</dbReference>
<dbReference type="CDD" id="cd20406">
    <property type="entry name" value="Tudor_Agenet_AtDUF_rpt2_4"/>
    <property type="match status" value="1"/>
</dbReference>
<comment type="caution">
    <text evidence="2">The sequence shown here is derived from an EMBL/GenBank/DDBJ whole genome shotgun (WGS) entry which is preliminary data.</text>
</comment>
<sequence length="188" mass="22301">MGDSEEEWLKKGAEVEVSFEDEGFRGSWYTATVLRTVSKKNNKIFVEFHSLMADDRGSKPLREFVNVILVRPVPPRELSRTFKLSEEVDAFHNDGWWEGIVTAILQDSRYSVFFRSSREQIDFPDSDLRLHREWVHGIWVVVDRKSWLPMEFWGIFIGFSWRTISDDPCHRIFHCCVVYLDLHKDTLW</sequence>
<accession>A0A7J7GB98</accession>
<dbReference type="InterPro" id="IPR008395">
    <property type="entry name" value="Agenet-like_dom"/>
</dbReference>
<dbReference type="PANTHER" id="PTHR31917">
    <property type="entry name" value="AGENET DOMAIN-CONTAINING PROTEIN-RELATED"/>
    <property type="match status" value="1"/>
</dbReference>
<feature type="domain" description="Agenet" evidence="1">
    <location>
        <begin position="80"/>
        <end position="136"/>
    </location>
</feature>
<evidence type="ECO:0000259" key="1">
    <source>
        <dbReference type="SMART" id="SM00743"/>
    </source>
</evidence>
<feature type="domain" description="Agenet" evidence="1">
    <location>
        <begin position="7"/>
        <end position="78"/>
    </location>
</feature>
<organism evidence="2 3">
    <name type="scientific">Camellia sinensis</name>
    <name type="common">Tea plant</name>
    <name type="synonym">Thea sinensis</name>
    <dbReference type="NCBI Taxonomy" id="4442"/>
    <lineage>
        <taxon>Eukaryota</taxon>
        <taxon>Viridiplantae</taxon>
        <taxon>Streptophyta</taxon>
        <taxon>Embryophyta</taxon>
        <taxon>Tracheophyta</taxon>
        <taxon>Spermatophyta</taxon>
        <taxon>Magnoliopsida</taxon>
        <taxon>eudicotyledons</taxon>
        <taxon>Gunneridae</taxon>
        <taxon>Pentapetalae</taxon>
        <taxon>asterids</taxon>
        <taxon>Ericales</taxon>
        <taxon>Theaceae</taxon>
        <taxon>Camellia</taxon>
    </lineage>
</organism>
<dbReference type="AlphaFoldDB" id="A0A7J7GB98"/>